<dbReference type="CDD" id="cd01083">
    <property type="entry name" value="GAG_Lyase"/>
    <property type="match status" value="1"/>
</dbReference>
<dbReference type="InterPro" id="IPR004103">
    <property type="entry name" value="Lyase_8_C"/>
</dbReference>
<feature type="active site" evidence="4">
    <location>
        <position position="306"/>
    </location>
</feature>
<feature type="domain" description="Polysaccharide lyase 8 N-terminal alpha-helical" evidence="7">
    <location>
        <begin position="92"/>
        <end position="407"/>
    </location>
</feature>
<dbReference type="InterPro" id="IPR012970">
    <property type="entry name" value="Lyase_8_alpha_N"/>
</dbReference>
<dbReference type="Gene3D" id="1.50.10.100">
    <property type="entry name" value="Chondroitin AC/alginate lyase"/>
    <property type="match status" value="1"/>
</dbReference>
<evidence type="ECO:0000256" key="4">
    <source>
        <dbReference type="PIRSR" id="PIRSR638970-1"/>
    </source>
</evidence>
<dbReference type="InterPro" id="IPR038970">
    <property type="entry name" value="Lyase_8"/>
</dbReference>
<feature type="domain" description="Polysaccharide lyase family 8 central" evidence="5">
    <location>
        <begin position="453"/>
        <end position="718"/>
    </location>
</feature>
<dbReference type="RefSeq" id="WP_369744877.1">
    <property type="nucleotide sequence ID" value="NZ_CP165735.1"/>
</dbReference>
<keyword evidence="2" id="KW-0732">Signal</keyword>
<dbReference type="PROSITE" id="PS51318">
    <property type="entry name" value="TAT"/>
    <property type="match status" value="1"/>
</dbReference>
<dbReference type="EMBL" id="CP165735">
    <property type="protein sequence ID" value="XDV70409.1"/>
    <property type="molecule type" value="Genomic_DNA"/>
</dbReference>
<feature type="active site" evidence="4">
    <location>
        <position position="315"/>
    </location>
</feature>
<dbReference type="InterPro" id="IPR011071">
    <property type="entry name" value="Lyase_8-like_C"/>
</dbReference>
<dbReference type="Pfam" id="PF08124">
    <property type="entry name" value="Lyase_8_N"/>
    <property type="match status" value="1"/>
</dbReference>
<dbReference type="InterPro" id="IPR011013">
    <property type="entry name" value="Gal_mutarotase_sf_dom"/>
</dbReference>
<feature type="domain" description="Polysaccharide lyase family 8 C-terminal" evidence="6">
    <location>
        <begin position="733"/>
        <end position="796"/>
    </location>
</feature>
<evidence type="ECO:0000259" key="5">
    <source>
        <dbReference type="Pfam" id="PF02278"/>
    </source>
</evidence>
<reference evidence="8" key="1">
    <citation type="submission" date="2024-07" db="EMBL/GenBank/DDBJ databases">
        <authorList>
            <person name="Li J."/>
            <person name="Wei H."/>
            <person name="Ma J."/>
        </authorList>
    </citation>
    <scope>NUCLEOTIDE SEQUENCE</scope>
    <source>
        <strain evidence="8">AMU7</strain>
    </source>
</reference>
<evidence type="ECO:0000256" key="1">
    <source>
        <dbReference type="ARBA" id="ARBA00006699"/>
    </source>
</evidence>
<dbReference type="Pfam" id="PF02884">
    <property type="entry name" value="Lyase_8_C"/>
    <property type="match status" value="1"/>
</dbReference>
<dbReference type="AlphaFoldDB" id="A0AB39YKM4"/>
<dbReference type="GO" id="GO:0016837">
    <property type="term" value="F:carbon-oxygen lyase activity, acting on polysaccharides"/>
    <property type="evidence" value="ECO:0007669"/>
    <property type="project" value="UniProtKB-ARBA"/>
</dbReference>
<dbReference type="GO" id="GO:0030246">
    <property type="term" value="F:carbohydrate binding"/>
    <property type="evidence" value="ECO:0007669"/>
    <property type="project" value="InterPro"/>
</dbReference>
<dbReference type="SUPFAM" id="SSF48230">
    <property type="entry name" value="Chondroitin AC/alginate lyase"/>
    <property type="match status" value="1"/>
</dbReference>
<dbReference type="InterPro" id="IPR006311">
    <property type="entry name" value="TAT_signal"/>
</dbReference>
<name>A0AB39YKM4_9MICC</name>
<dbReference type="GO" id="GO:0005975">
    <property type="term" value="P:carbohydrate metabolic process"/>
    <property type="evidence" value="ECO:0007669"/>
    <property type="project" value="InterPro"/>
</dbReference>
<organism evidence="8">
    <name type="scientific">Paenarthrobacter sp. AMU7</name>
    <dbReference type="NCBI Taxonomy" id="3162492"/>
    <lineage>
        <taxon>Bacteria</taxon>
        <taxon>Bacillati</taxon>
        <taxon>Actinomycetota</taxon>
        <taxon>Actinomycetes</taxon>
        <taxon>Micrococcales</taxon>
        <taxon>Micrococcaceae</taxon>
        <taxon>Paenarthrobacter</taxon>
    </lineage>
</organism>
<accession>A0AB39YKM4</accession>
<dbReference type="Gene3D" id="2.60.220.10">
    <property type="entry name" value="Polysaccharide lyase family 8-like, C-terminal"/>
    <property type="match status" value="1"/>
</dbReference>
<evidence type="ECO:0000259" key="6">
    <source>
        <dbReference type="Pfam" id="PF02884"/>
    </source>
</evidence>
<sequence length="842" mass="88989">MALPIAGETAVAYLLGGVAFRAAALNGAVLNFNGPTMSRRTLFQTAGAAALAGALLSHAGPSFAASDPGLQELINRRRLVLTGGRNAADIPELAAQLEGMGKTAEKWWTSMDKTAARTSLWSDIPLTGIGQSAAATGNMGLHFNRLYDMALGYAVQGNPYAGNPELAADIVAGLQLLSSTAYKPSIKAAGNWWFWEIGVPRKTVDILTLLHAEVPEALRTSLLAAVRWFAPNPNWRGRATSLAETGANRVDKSLACSMRGILDNRADEITLGRDALSDTVRGGTNSVFTYVTSGDGFYADGSYVQHSYLPYAGTYGVVALAGIAEIIAMLGGSTWAINDPKRSVLLDAVEDTYAPFVWDGRIMDTIRGRAVSRQREPDYVSGFGLISAVLLLAPGCDEPYRSRFLALAKGWLERCADQKLVGHPTQSLAKSLLSLGVLSDSAVVAVPAPVYSRMFADQDRLVHHRPQWGCTVNLSSKRIGRYEWGNSENNLGWYQGDGMTFLYTRTDPSQFSADFWPTVDPYALPGTTVNDQVRASGAGGAGTGIPRAFQAFAGGLTVEGRWGVIGMDHLNHNKTLSGRKSWFFLDDAVVCLGAGITGTGGTAVMTTVENRSFPAGSVPAVRTDSRNRRMGAGDTPVVVERSVHLEGHGGYVFLDAPGVSGTPEVAVVSRTGSWFDVNSGADTGGTTDPVSRDYVTITHRHGKDPVASGYAYMVLPAAGHSTTFSQSASPDVKVLANSAGVQMVEVAKDKLVMANFFAAGSAGGYTASGPCTVAAMQSGDKLTLSVADPSRTQSSVRITLDDSARSTLVDADAGVSLVSANPLVIEVQLDGHGHQKNLTLGR</sequence>
<dbReference type="InterPro" id="IPR003159">
    <property type="entry name" value="Lyase_8_central_dom"/>
</dbReference>
<dbReference type="PANTHER" id="PTHR38481:SF1">
    <property type="entry name" value="HYALURONATE LYASE"/>
    <property type="match status" value="1"/>
</dbReference>
<evidence type="ECO:0000259" key="7">
    <source>
        <dbReference type="Pfam" id="PF08124"/>
    </source>
</evidence>
<comment type="similarity">
    <text evidence="1">Belongs to the polysaccharide lyase 8 family.</text>
</comment>
<proteinExistence type="inferred from homology"/>
<dbReference type="PANTHER" id="PTHR38481">
    <property type="entry name" value="HYALURONATE LYASE"/>
    <property type="match status" value="1"/>
</dbReference>
<dbReference type="GO" id="GO:0005576">
    <property type="term" value="C:extracellular region"/>
    <property type="evidence" value="ECO:0007669"/>
    <property type="project" value="InterPro"/>
</dbReference>
<dbReference type="Pfam" id="PF02278">
    <property type="entry name" value="Lyase_8"/>
    <property type="match status" value="1"/>
</dbReference>
<dbReference type="SUPFAM" id="SSF49863">
    <property type="entry name" value="Hyaluronate lyase-like, C-terminal domain"/>
    <property type="match status" value="1"/>
</dbReference>
<protein>
    <submittedName>
        <fullName evidence="8">Polysaccharide lyase 8 family protein</fullName>
    </submittedName>
</protein>
<evidence type="ECO:0000256" key="3">
    <source>
        <dbReference type="ARBA" id="ARBA00023239"/>
    </source>
</evidence>
<dbReference type="SUPFAM" id="SSF74650">
    <property type="entry name" value="Galactose mutarotase-like"/>
    <property type="match status" value="1"/>
</dbReference>
<evidence type="ECO:0000256" key="2">
    <source>
        <dbReference type="ARBA" id="ARBA00022729"/>
    </source>
</evidence>
<gene>
    <name evidence="8" type="ORF">ABQM86_15780</name>
</gene>
<dbReference type="InterPro" id="IPR014718">
    <property type="entry name" value="GH-type_carb-bd"/>
</dbReference>
<dbReference type="InterPro" id="IPR008929">
    <property type="entry name" value="Chondroitin_lyas"/>
</dbReference>
<dbReference type="Gene3D" id="2.70.98.10">
    <property type="match status" value="1"/>
</dbReference>
<feature type="active site" evidence="4">
    <location>
        <position position="369"/>
    </location>
</feature>
<keyword evidence="3 8" id="KW-0456">Lyase</keyword>
<evidence type="ECO:0000313" key="8">
    <source>
        <dbReference type="EMBL" id="XDV70409.1"/>
    </source>
</evidence>